<evidence type="ECO:0000256" key="9">
    <source>
        <dbReference type="ARBA" id="ARBA00022846"/>
    </source>
</evidence>
<dbReference type="Proteomes" id="UP000694426">
    <property type="component" value="Unplaced"/>
</dbReference>
<accession>A0A8B9BS69</accession>
<dbReference type="FunFam" id="3.40.50.300:FF:001112">
    <property type="entry name" value="Dynein heavy chain 12, axonemal"/>
    <property type="match status" value="1"/>
</dbReference>
<evidence type="ECO:0000256" key="15">
    <source>
        <dbReference type="ARBA" id="ARBA00023273"/>
    </source>
</evidence>
<reference evidence="22" key="2">
    <citation type="submission" date="2025-09" db="UniProtKB">
        <authorList>
            <consortium name="Ensembl"/>
        </authorList>
    </citation>
    <scope>IDENTIFICATION</scope>
</reference>
<dbReference type="FunFam" id="1.20.140.100:FF:000004">
    <property type="entry name" value="Dynein axonemal heavy chain 6"/>
    <property type="match status" value="1"/>
</dbReference>
<dbReference type="GO" id="GO:0045505">
    <property type="term" value="F:dynein intermediate chain binding"/>
    <property type="evidence" value="ECO:0007669"/>
    <property type="project" value="InterPro"/>
</dbReference>
<dbReference type="Gene3D" id="1.10.472.130">
    <property type="match status" value="1"/>
</dbReference>
<dbReference type="Gene3D" id="1.10.287.2620">
    <property type="match status" value="1"/>
</dbReference>
<dbReference type="Gene3D" id="6.10.140.1060">
    <property type="match status" value="1"/>
</dbReference>
<dbReference type="FunFam" id="3.40.50.300:FF:000044">
    <property type="entry name" value="Dynein heavy chain 5, axonemal"/>
    <property type="match status" value="1"/>
</dbReference>
<dbReference type="Gene3D" id="1.20.920.30">
    <property type="match status" value="1"/>
</dbReference>
<protein>
    <recommendedName>
        <fullName evidence="17">Dynein axonemal heavy chain 7</fullName>
    </recommendedName>
    <alternativeName>
        <fullName evidence="19">Axonemal beta dynein heavy chain 7</fullName>
    </alternativeName>
    <alternativeName>
        <fullName evidence="18">Ciliary dynein heavy chain 7</fullName>
    </alternativeName>
</protein>
<dbReference type="GO" id="GO:0005524">
    <property type="term" value="F:ATP binding"/>
    <property type="evidence" value="ECO:0007669"/>
    <property type="project" value="UniProtKB-KW"/>
</dbReference>
<keyword evidence="7" id="KW-0547">Nucleotide-binding</keyword>
<evidence type="ECO:0000256" key="5">
    <source>
        <dbReference type="ARBA" id="ARBA00022701"/>
    </source>
</evidence>
<evidence type="ECO:0000256" key="12">
    <source>
        <dbReference type="ARBA" id="ARBA00023069"/>
    </source>
</evidence>
<dbReference type="FunFam" id="3.10.490.20:FF:000009">
    <property type="entry name" value="Dynein heavy chain 4"/>
    <property type="match status" value="1"/>
</dbReference>
<keyword evidence="10" id="KW-0243">Dynein</keyword>
<dbReference type="InterPro" id="IPR041658">
    <property type="entry name" value="AAA_lid_11"/>
</dbReference>
<dbReference type="Gene3D" id="1.20.58.1120">
    <property type="match status" value="1"/>
</dbReference>
<evidence type="ECO:0000313" key="23">
    <source>
        <dbReference type="Proteomes" id="UP000694426"/>
    </source>
</evidence>
<proteinExistence type="inferred from homology"/>
<dbReference type="InterPro" id="IPR026983">
    <property type="entry name" value="DHC"/>
</dbReference>
<evidence type="ECO:0000256" key="6">
    <source>
        <dbReference type="ARBA" id="ARBA00022737"/>
    </source>
</evidence>
<dbReference type="Pfam" id="PF17857">
    <property type="entry name" value="AAA_lid_1"/>
    <property type="match status" value="1"/>
</dbReference>
<dbReference type="GO" id="GO:0031514">
    <property type="term" value="C:motile cilium"/>
    <property type="evidence" value="ECO:0007669"/>
    <property type="project" value="UniProtKB-SubCell"/>
</dbReference>
<dbReference type="PANTHER" id="PTHR22878:SF70">
    <property type="entry name" value="DYNEIN HEAVY CHAIN 2, AXONEMAL"/>
    <property type="match status" value="1"/>
</dbReference>
<dbReference type="Pfam" id="PF03028">
    <property type="entry name" value="Dynein_heavy"/>
    <property type="match status" value="1"/>
</dbReference>
<dbReference type="InterPro" id="IPR027417">
    <property type="entry name" value="P-loop_NTPase"/>
</dbReference>
<evidence type="ECO:0000256" key="1">
    <source>
        <dbReference type="ARBA" id="ARBA00004230"/>
    </source>
</evidence>
<dbReference type="FunFam" id="1.10.8.1220:FF:000001">
    <property type="entry name" value="Dynein axonemal heavy chain 5"/>
    <property type="match status" value="1"/>
</dbReference>
<dbReference type="FunFam" id="3.40.50.300:FF:005585">
    <property type="entry name" value="Predicted protein"/>
    <property type="match status" value="1"/>
</dbReference>
<evidence type="ECO:0000256" key="13">
    <source>
        <dbReference type="ARBA" id="ARBA00023175"/>
    </source>
</evidence>
<dbReference type="FunFam" id="3.40.50.300:FF:002141">
    <property type="entry name" value="Dynein heavy chain"/>
    <property type="match status" value="1"/>
</dbReference>
<dbReference type="Gene3D" id="3.20.180.20">
    <property type="entry name" value="Dynein heavy chain, N-terminal domain 2"/>
    <property type="match status" value="1"/>
</dbReference>
<evidence type="ECO:0000256" key="11">
    <source>
        <dbReference type="ARBA" id="ARBA00023054"/>
    </source>
</evidence>
<dbReference type="Pfam" id="PF08393">
    <property type="entry name" value="DHC_N2"/>
    <property type="match status" value="1"/>
</dbReference>
<evidence type="ECO:0000259" key="21">
    <source>
        <dbReference type="SMART" id="SM00382"/>
    </source>
</evidence>
<dbReference type="InterPro" id="IPR041228">
    <property type="entry name" value="Dynein_C"/>
</dbReference>
<dbReference type="CDD" id="cd00009">
    <property type="entry name" value="AAA"/>
    <property type="match status" value="1"/>
</dbReference>
<dbReference type="InterPro" id="IPR042219">
    <property type="entry name" value="AAA_lid_11_sf"/>
</dbReference>
<evidence type="ECO:0000256" key="16">
    <source>
        <dbReference type="ARBA" id="ARBA00062885"/>
    </source>
</evidence>
<evidence type="ECO:0000256" key="20">
    <source>
        <dbReference type="SAM" id="Coils"/>
    </source>
</evidence>
<keyword evidence="6" id="KW-0677">Repeat</keyword>
<dbReference type="FunFam" id="1.10.8.720:FF:000001">
    <property type="entry name" value="dynein heavy chain 7, axonemal"/>
    <property type="match status" value="1"/>
</dbReference>
<comment type="subcellular location">
    <subcellularLocation>
        <location evidence="1">Cell projection</location>
        <location evidence="1">Cilium</location>
        <location evidence="1">Flagellum</location>
    </subcellularLocation>
    <subcellularLocation>
        <location evidence="2">Cytoplasm</location>
        <location evidence="2">Cytoskeleton</location>
        <location evidence="2">Cilium axoneme</location>
    </subcellularLocation>
</comment>
<comment type="subunit">
    <text evidence="16">The dynein complex consists of at least two heavy chains and a number of intermediate and light chains.</text>
</comment>
<keyword evidence="12" id="KW-0969">Cilium</keyword>
<dbReference type="InterPro" id="IPR003593">
    <property type="entry name" value="AAA+_ATPase"/>
</dbReference>
<evidence type="ECO:0000256" key="3">
    <source>
        <dbReference type="ARBA" id="ARBA00008887"/>
    </source>
</evidence>
<dbReference type="InterPro" id="IPR004273">
    <property type="entry name" value="Dynein_heavy_D6_P-loop"/>
</dbReference>
<dbReference type="Ensembl" id="ENSABRT00000012121.1">
    <property type="protein sequence ID" value="ENSABRP00000008502.1"/>
    <property type="gene ID" value="ENSABRG00000000889.1"/>
</dbReference>
<evidence type="ECO:0000256" key="17">
    <source>
        <dbReference type="ARBA" id="ARBA00071816"/>
    </source>
</evidence>
<feature type="domain" description="AAA+ ATPase" evidence="21">
    <location>
        <begin position="772"/>
        <end position="911"/>
    </location>
</feature>
<dbReference type="Pfam" id="PF12781">
    <property type="entry name" value="AAA_9"/>
    <property type="match status" value="1"/>
</dbReference>
<dbReference type="Pfam" id="PF18199">
    <property type="entry name" value="Dynein_C"/>
    <property type="match status" value="1"/>
</dbReference>
<keyword evidence="5" id="KW-0493">Microtubule</keyword>
<keyword evidence="15" id="KW-0966">Cell projection</keyword>
<dbReference type="FunFam" id="1.20.920.20:FF:000006">
    <property type="entry name" value="Dynein, axonemal, heavy chain 6"/>
    <property type="match status" value="1"/>
</dbReference>
<dbReference type="Gene3D" id="1.10.8.1220">
    <property type="match status" value="1"/>
</dbReference>
<dbReference type="GO" id="GO:0051959">
    <property type="term" value="F:dynein light intermediate chain binding"/>
    <property type="evidence" value="ECO:0007669"/>
    <property type="project" value="InterPro"/>
</dbReference>
<evidence type="ECO:0000256" key="8">
    <source>
        <dbReference type="ARBA" id="ARBA00022840"/>
    </source>
</evidence>
<dbReference type="FunFam" id="3.40.50.300:FF:000223">
    <property type="entry name" value="Dynein heavy chain 3, axonemal"/>
    <property type="match status" value="1"/>
</dbReference>
<evidence type="ECO:0000256" key="10">
    <source>
        <dbReference type="ARBA" id="ARBA00023017"/>
    </source>
</evidence>
<dbReference type="GO" id="GO:0005858">
    <property type="term" value="C:axonemal dynein complex"/>
    <property type="evidence" value="ECO:0007669"/>
    <property type="project" value="UniProtKB-ARBA"/>
</dbReference>
<dbReference type="FunFam" id="1.20.920.30:FF:000002">
    <property type="entry name" value="Dynein axonemal heavy chain 3"/>
    <property type="match status" value="1"/>
</dbReference>
<feature type="coiled-coil region" evidence="20">
    <location>
        <begin position="1776"/>
        <end position="1828"/>
    </location>
</feature>
<dbReference type="InterPro" id="IPR041589">
    <property type="entry name" value="DNAH3_AAA_lid_1"/>
</dbReference>
<keyword evidence="11 20" id="KW-0175">Coiled coil</keyword>
<dbReference type="SUPFAM" id="SSF52540">
    <property type="entry name" value="P-loop containing nucleoside triphosphate hydrolases"/>
    <property type="match status" value="4"/>
</dbReference>
<dbReference type="Pfam" id="PF18198">
    <property type="entry name" value="AAA_lid_11"/>
    <property type="match status" value="1"/>
</dbReference>
<dbReference type="GO" id="GO:0008569">
    <property type="term" value="F:minus-end-directed microtubule motor activity"/>
    <property type="evidence" value="ECO:0007669"/>
    <property type="project" value="InterPro"/>
</dbReference>
<dbReference type="Gene3D" id="1.20.920.20">
    <property type="match status" value="1"/>
</dbReference>
<reference evidence="22" key="1">
    <citation type="submission" date="2025-08" db="UniProtKB">
        <authorList>
            <consortium name="Ensembl"/>
        </authorList>
    </citation>
    <scope>IDENTIFICATION</scope>
</reference>
<dbReference type="FunFam" id="3.20.180.20:FF:000003">
    <property type="entry name" value="Dynein heavy chain 12, axonemal"/>
    <property type="match status" value="1"/>
</dbReference>
<dbReference type="Pfam" id="PF12774">
    <property type="entry name" value="AAA_6"/>
    <property type="match status" value="2"/>
</dbReference>
<feature type="domain" description="AAA+ ATPase" evidence="21">
    <location>
        <begin position="1139"/>
        <end position="1287"/>
    </location>
</feature>
<dbReference type="FunFam" id="1.20.1270.280:FF:000001">
    <property type="entry name" value="dynein heavy chain 7, axonemal"/>
    <property type="match status" value="1"/>
</dbReference>
<dbReference type="FunFam" id="1.10.472.130:FF:000005">
    <property type="entry name" value="Dynein axonemal heavy chain 7"/>
    <property type="match status" value="1"/>
</dbReference>
<dbReference type="InterPro" id="IPR041466">
    <property type="entry name" value="Dynein_AAA5_ext"/>
</dbReference>
<dbReference type="Pfam" id="PF12775">
    <property type="entry name" value="AAA_7"/>
    <property type="match status" value="1"/>
</dbReference>
<dbReference type="GO" id="GO:0005874">
    <property type="term" value="C:microtubule"/>
    <property type="evidence" value="ECO:0007669"/>
    <property type="project" value="UniProtKB-KW"/>
</dbReference>
<evidence type="ECO:0000256" key="2">
    <source>
        <dbReference type="ARBA" id="ARBA00004430"/>
    </source>
</evidence>
<dbReference type="FunFam" id="3.40.50.300:FF:000362">
    <property type="entry name" value="Dynein, axonemal, heavy chain 6"/>
    <property type="match status" value="1"/>
</dbReference>
<dbReference type="Gene3D" id="3.40.50.300">
    <property type="entry name" value="P-loop containing nucleotide triphosphate hydrolases"/>
    <property type="match status" value="5"/>
</dbReference>
<dbReference type="Gene3D" id="3.10.490.20">
    <property type="match status" value="1"/>
</dbReference>
<evidence type="ECO:0000256" key="18">
    <source>
        <dbReference type="ARBA" id="ARBA00078543"/>
    </source>
</evidence>
<keyword evidence="23" id="KW-1185">Reference proteome</keyword>
<dbReference type="PANTHER" id="PTHR22878">
    <property type="entry name" value="DYNEIN HEAVY CHAIN 6, AXONEMAL-LIKE-RELATED"/>
    <property type="match status" value="1"/>
</dbReference>
<dbReference type="InterPro" id="IPR035699">
    <property type="entry name" value="AAA_6"/>
</dbReference>
<evidence type="ECO:0000256" key="19">
    <source>
        <dbReference type="ARBA" id="ARBA00082102"/>
    </source>
</evidence>
<keyword evidence="14" id="KW-0206">Cytoskeleton</keyword>
<gene>
    <name evidence="22" type="primary">DNAH12</name>
</gene>
<evidence type="ECO:0000256" key="7">
    <source>
        <dbReference type="ARBA" id="ARBA00022741"/>
    </source>
</evidence>
<dbReference type="FunFam" id="1.20.58.1120:FF:000005">
    <property type="entry name" value="Dynein, axonemal, heavy chain 12"/>
    <property type="match status" value="1"/>
</dbReference>
<evidence type="ECO:0000313" key="22">
    <source>
        <dbReference type="Ensembl" id="ENSABRP00000008502.1"/>
    </source>
</evidence>
<dbReference type="InterPro" id="IPR043160">
    <property type="entry name" value="Dynein_C_barrel"/>
</dbReference>
<dbReference type="InterPro" id="IPR042222">
    <property type="entry name" value="Dynein_2_N"/>
</dbReference>
<dbReference type="FunFam" id="1.10.287.2620:FF:000002">
    <property type="entry name" value="Dynein heavy chain 2, axonemal"/>
    <property type="match status" value="1"/>
</dbReference>
<name>A0A8B9BS69_9AVES</name>
<dbReference type="Gene3D" id="1.20.140.100">
    <property type="entry name" value="Dynein heavy chain, N-terminal domain 2"/>
    <property type="match status" value="1"/>
</dbReference>
<sequence>ADETVAHINKEETLFKWKLSDFPLLSNLKVDIEPYQKLFQLILKWQQTQKRYFNIIYLRENIPTVNVFCNPGMRTRHWQQMSNIVGYDLTPDSGTTLRKVLKQNLAPYLEEFEAISVGASKEFSLEKAMHAMMETWDSISFNMTVYRETGVHILSAVDEIQAILDDQIVKTQTMRGSPFIKPFDKEIREWENRLIQIQEIIDEWLKVQAQWLYLEPIFSSEDIMQQMPEEGRLFQTVDKHWKDIMKYCAKDPKVLVATSLLGLLGKLQNCNELLDKIMKGLNAYLEKKRLFFPRFFFLSNDEMLEILSETKDPLRVQPHLKKCFEGIAKLHFLPNLDIKAMYSSEGECVELISKISTTEARGAVEKWLIQVEDIMLKSVHDVIAYLETERKSWVLEWPGQVVLCVSQMFWTSEVHEVLCNGPEVLCNLQLSDIVELVRGKLSKQTRTTLGALVTIDVHARDVVMEMIRSDFQWLAQLRYYWESENVRVCIINCNVKYAYEYLGNSPRLVITPLTDRCYRTLIGAFYLNLGGAPEGPAGTGKTETTKDLAKALAVQCVVFNCSDGLDYLAMGKFFKGLASSGAWACFDEFNRIELEVLSVVAQQILCIQRAIQIKLEKFVFEGTELKLNPNCFVAITMNPGYAGRSELPDNLKVLFRTVAMMVPNYALIAEISLYSYGFLNAKSLSVKIVMTYRLCSEQLSSQYHYDYGMRAVKAVLVAAGNLKLKFPKQDEDLCNYYNDFLECASECCIRHNVQPVKAFIEKMIQTYEMMIVRHGFMLVGEPFSGKTKVLHVLADTLSLMKERSYGEEERVIFRTVNPKSITMGQLFGQFDLVSHEWTDGIVANTFREFALSETPERKWVIFDGPIDTLWIESMNTVLDDNKKLCLMSGEIIQMSLQMSLIFETMDLSQASPATVSRCGMIYLEPSQLGWTPLVTSWLSKLPEPLNLKVHQDLLQGLFDWLIPPALQLRQKQCKELVPTSNSNQVYSRATCNTFMLKYFSELCLLMRLYSVRLCHLFRQLLIFLPLQGCFAFATIWSIGGTCDGDSRIIFDSFLREILAGKSGRNPVPKVVGKWECPFEEKGLVYDYVFELKGRGCWVHWNGFIKNINYSDKNLKIQDIIVPTMDTVRYTYLMELFIAHGKPLLLVGPTGTGKSVYVKDKLMNNLEKERYFPFFINFSARTSANQTQNIIMARLDKRRKGVFGPPMGKKCIIFVDDMNMPALEKYGAQPPIELLRQFFDHGIWYDLKDTSKITLVDIQLLAAMGPPGGGRNPVTPRFLRHFNICTINSFSDETMVRIFSTVVVFYLRAQEFPPEFFSIGNQIVTVYKKAIKNLLPTPAKSHYTFNLRDFSRVIHGCLLIKRNSVESKHIMIRLFVHEVFRVFYDRLVEDDDRAWLFNLVKDIVKEHFKEAFDSVFAHLRQKNTPVTEENMRSLFFGDYMNPELEGDERLYVEIPNVQLFGDVVEQCLDEYNQTHKTGMNLVVFRYVLEHLSRISRILKQSGGNALLVGMGGSGRQSLTRLAAFMSKMCVFQPEISKTYGTNEWREDLKVSVKGLKTVFIITDAQIKEESFLEDIDSVLNTGEVPNLFAADEKQEIIEGVRTLAQAGNKHEELSPLALFAFFVNCCKENLHIVVAFSPIGDAFRNRLRQFPSLINCCTIDWFQPWPEDALERVANKFLETLELTDSERQEVVPICQYFHTSVLSLSSRFFQSLKRHNYVTPTSYLELIAAFRKLLTEKRDSVMTAKKKYVNGLDKLAFAESQVGEMKQELVQLQPKLEEAKLDNANMMKTIEIESAEVEQKRKIVKVDEEIATEKAEEAQALKNECESDLAEAIPALEAALNALDTLKPSDISIVKSMKNPPSGVKLVMAAVCVMKDIKPERIPDPSGTGGKILDYWGPSKKLLGDMNFLKDLKEYDKDNIPAAVMQKIRAEYLTNPEFDPPKVAKASSAAEGLCKWIMAMEVYDRVAKVVAPKKDRLREAQQSLAETLELLNQKRDELAAVENRLAALERTFTEKTEEKARLEFQVDLCAKKLERAEKLIGGLGGEKSRWNNAANDLQDAYDNLTGDVLISAGVIAYLGAFTAGFRQECTKDWSKLCKEKNIPCSDNFSLSNTLGDPIKIRAWNIAGLPTDVFSVDNGVIVENSRRWPLMIDPQGQANKWIKNLEKENHLNVIKVSDADYMRTLENCIQFGTPLLLENVGEELDPSLEPLLLKQTFKQGGMDCIKLGEIIIEYSSDFKFFITTKLRNPHYLPELATKVSLLNFMITPEGLEDQLLGIVVAKERPELEEERNILILQSAANKKNLKEIERKILETLQSSEGNILEDESAIEILDSAKIMANEITKKQQVAEKTELKIAESREGYRPIAKHSSVLFFSIADLANIDPMYQYSLSWFVNLFINSIHDSNKSKILEKRLRYLTDHFTYNLYCNVCRSLFEKDKLLFSFLLCCNLLMAKNEIERQEFMFLLTGGVGLKNKYKNPDPSWLPDKSWDELCRASEIPALKGLRYSEWQKIYDSKEPQSFPLPEQWNNTLNELQKMIILRCLRPDKIGPAITTFVTDKLGKKFVEPPPFDLTKSYLDSDSTIPLIFVLSPGADPMSSLLKFANDKEMVGNKFQSISLGQGQGPIAMKMIQEGMEEGTWVCLQNCHLAVSWMPVLEKICEEFSSEKCHPAFRLWLTSYPSPKFPVTILQNGVKMTNEPPTGLRLNLLQSFLSDPISDPAFFSGCPEKELKLLFGVCFFHALVQERRKFGPLGWNIPYGFNESDLRISIRQLQLFINEYSHVPFEAVSYLTGECNYGGRVTDDWDRRLLLTMLDDFYNPEIIENPRYTFSPSGIYYAPPKGTYEDYIEFIKSLPFSQEPEVFGLHENVDISKDLQQIKILFESLLLTQGGDIQGTSSGGGDSTLSEIADDILSKLPNDFDIESCLTKYPVRYEESMNTVLVQEMERFNNLIRTIRITLINLKKAIKGLVVMDAELEALCGSLLIGKVPENWAKHSYPSLKPLGSYILDFLERLKFLQDWYELGKPTVFWLSGFYFTQAFLTGAMQNYARKHRIPIDLLGYEFQDTADTAPADGVYIHGLFLDGARWDRTKSVTNYFSTVLESFLKSSNKIYKSNAYVCPLYKTSERKGVLSTTGHSTNFVIALTLNTDKPVQHWIKRGVALLCQLDD</sequence>
<organism evidence="22 23">
    <name type="scientific">Anser brachyrhynchus</name>
    <name type="common">Pink-footed goose</name>
    <dbReference type="NCBI Taxonomy" id="132585"/>
    <lineage>
        <taxon>Eukaryota</taxon>
        <taxon>Metazoa</taxon>
        <taxon>Chordata</taxon>
        <taxon>Craniata</taxon>
        <taxon>Vertebrata</taxon>
        <taxon>Euteleostomi</taxon>
        <taxon>Archelosauria</taxon>
        <taxon>Archosauria</taxon>
        <taxon>Dinosauria</taxon>
        <taxon>Saurischia</taxon>
        <taxon>Theropoda</taxon>
        <taxon>Coelurosauria</taxon>
        <taxon>Aves</taxon>
        <taxon>Neognathae</taxon>
        <taxon>Galloanserae</taxon>
        <taxon>Anseriformes</taxon>
        <taxon>Anatidae</taxon>
        <taxon>Anserinae</taxon>
        <taxon>Anser</taxon>
    </lineage>
</organism>
<dbReference type="Pfam" id="PF17852">
    <property type="entry name" value="Dynein_AAA_lid"/>
    <property type="match status" value="1"/>
</dbReference>
<comment type="similarity">
    <text evidence="3">Belongs to the dynein heavy chain family.</text>
</comment>
<dbReference type="Gene3D" id="1.10.8.720">
    <property type="entry name" value="Region D6 of dynein motor"/>
    <property type="match status" value="1"/>
</dbReference>
<dbReference type="InterPro" id="IPR013602">
    <property type="entry name" value="Dynein_heavy_linker"/>
</dbReference>
<dbReference type="Pfam" id="PF12777">
    <property type="entry name" value="MT"/>
    <property type="match status" value="1"/>
</dbReference>
<feature type="coiled-coil region" evidence="20">
    <location>
        <begin position="1974"/>
        <end position="2025"/>
    </location>
</feature>
<keyword evidence="9" id="KW-0282">Flagellum</keyword>
<feature type="domain" description="AAA+ ATPase" evidence="21">
    <location>
        <begin position="527"/>
        <end position="666"/>
    </location>
</feature>
<keyword evidence="4" id="KW-0963">Cytoplasm</keyword>
<dbReference type="GO" id="GO:0007018">
    <property type="term" value="P:microtubule-based movement"/>
    <property type="evidence" value="ECO:0007669"/>
    <property type="project" value="InterPro"/>
</dbReference>
<dbReference type="InterPro" id="IPR024743">
    <property type="entry name" value="Dynein_HC_stalk"/>
</dbReference>
<dbReference type="SMART" id="SM00382">
    <property type="entry name" value="AAA"/>
    <property type="match status" value="3"/>
</dbReference>
<keyword evidence="8" id="KW-0067">ATP-binding</keyword>
<dbReference type="Gene3D" id="1.20.1270.280">
    <property type="match status" value="1"/>
</dbReference>
<dbReference type="Pfam" id="PF12780">
    <property type="entry name" value="AAA_8"/>
    <property type="match status" value="1"/>
</dbReference>
<dbReference type="InterPro" id="IPR042228">
    <property type="entry name" value="Dynein_linker_3"/>
</dbReference>
<evidence type="ECO:0000256" key="14">
    <source>
        <dbReference type="ARBA" id="ARBA00023212"/>
    </source>
</evidence>
<keyword evidence="13" id="KW-0505">Motor protein</keyword>
<dbReference type="InterPro" id="IPR024317">
    <property type="entry name" value="Dynein_heavy_chain_D4_dom"/>
</dbReference>
<dbReference type="InterPro" id="IPR035706">
    <property type="entry name" value="AAA_9"/>
</dbReference>
<dbReference type="GeneTree" id="ENSGT00940000154280"/>
<evidence type="ECO:0000256" key="4">
    <source>
        <dbReference type="ARBA" id="ARBA00022490"/>
    </source>
</evidence>